<dbReference type="InterPro" id="IPR051490">
    <property type="entry name" value="THEM6_lcsJ_thioesterase"/>
</dbReference>
<evidence type="ECO:0000313" key="1">
    <source>
        <dbReference type="EMBL" id="GAA1956122.1"/>
    </source>
</evidence>
<proteinExistence type="predicted"/>
<dbReference type="PANTHER" id="PTHR12475">
    <property type="match status" value="1"/>
</dbReference>
<name>A0ABP5C152_9MICO</name>
<reference evidence="2" key="1">
    <citation type="journal article" date="2019" name="Int. J. Syst. Evol. Microbiol.">
        <title>The Global Catalogue of Microorganisms (GCM) 10K type strain sequencing project: providing services to taxonomists for standard genome sequencing and annotation.</title>
        <authorList>
            <consortium name="The Broad Institute Genomics Platform"/>
            <consortium name="The Broad Institute Genome Sequencing Center for Infectious Disease"/>
            <person name="Wu L."/>
            <person name="Ma J."/>
        </authorList>
    </citation>
    <scope>NUCLEOTIDE SEQUENCE [LARGE SCALE GENOMIC DNA]</scope>
    <source>
        <strain evidence="2">JCM 13584</strain>
    </source>
</reference>
<protein>
    <submittedName>
        <fullName evidence="1">Thioesterase family protein</fullName>
    </submittedName>
</protein>
<dbReference type="Pfam" id="PF13279">
    <property type="entry name" value="4HBT_2"/>
    <property type="match status" value="1"/>
</dbReference>
<dbReference type="EMBL" id="BAAAMK010000004">
    <property type="protein sequence ID" value="GAA1956122.1"/>
    <property type="molecule type" value="Genomic_DNA"/>
</dbReference>
<keyword evidence="2" id="KW-1185">Reference proteome</keyword>
<dbReference type="SUPFAM" id="SSF54637">
    <property type="entry name" value="Thioesterase/thiol ester dehydrase-isomerase"/>
    <property type="match status" value="1"/>
</dbReference>
<dbReference type="InterPro" id="IPR029069">
    <property type="entry name" value="HotDog_dom_sf"/>
</dbReference>
<accession>A0ABP5C152</accession>
<dbReference type="CDD" id="cd00586">
    <property type="entry name" value="4HBT"/>
    <property type="match status" value="1"/>
</dbReference>
<dbReference type="PANTHER" id="PTHR12475:SF4">
    <property type="entry name" value="PROTEIN THEM6"/>
    <property type="match status" value="1"/>
</dbReference>
<organism evidence="1 2">
    <name type="scientific">Agromyces allii</name>
    <dbReference type="NCBI Taxonomy" id="393607"/>
    <lineage>
        <taxon>Bacteria</taxon>
        <taxon>Bacillati</taxon>
        <taxon>Actinomycetota</taxon>
        <taxon>Actinomycetes</taxon>
        <taxon>Micrococcales</taxon>
        <taxon>Microbacteriaceae</taxon>
        <taxon>Agromyces</taxon>
    </lineage>
</organism>
<evidence type="ECO:0000313" key="2">
    <source>
        <dbReference type="Proteomes" id="UP001499954"/>
    </source>
</evidence>
<sequence>MHMFFRTLLHVLFLSRRRPDLAHDDVARTNFITLPTDLDINRHMNNGVYFSIMDVARFDMLVRNGVWRTMREKNWYPVVASETITFRKSLQLWQRFTIESRITGYDDKAVYLEQRYVRPGADGTPEIYAQGFIRARFLRKTGGIVPVSELIEVFGAPATGGLPEWIERWGADVALPPTRAEAPSVWPAEAGGAVASTAETAAERRA</sequence>
<dbReference type="Gene3D" id="3.10.129.10">
    <property type="entry name" value="Hotdog Thioesterase"/>
    <property type="match status" value="1"/>
</dbReference>
<comment type="caution">
    <text evidence="1">The sequence shown here is derived from an EMBL/GenBank/DDBJ whole genome shotgun (WGS) entry which is preliminary data.</text>
</comment>
<dbReference type="Proteomes" id="UP001499954">
    <property type="component" value="Unassembled WGS sequence"/>
</dbReference>
<dbReference type="RefSeq" id="WP_157416676.1">
    <property type="nucleotide sequence ID" value="NZ_BAAAMK010000004.1"/>
</dbReference>
<gene>
    <name evidence="1" type="ORF">GCM10009717_22710</name>
</gene>